<evidence type="ECO:0000313" key="1">
    <source>
        <dbReference type="EMBL" id="GAA3969698.1"/>
    </source>
</evidence>
<sequence>MATPYEFVARQVRAHLPGARVAPLIDSDEPRRDRTTRLYQSGDNGEFGEDYSTIELRYPGGYPFYYPLQLTLPGQRPLSVCIAPGADYIQRFTRPDAEIRDYLAYYAYWRIEAWVNPAATDFWILMLELKDEASHYLILPTRKLKELLSRAHDPEKFSLLRSKSGFCFAAQPLSTANRLAVLKNPSLLDTDENRDLKMDSYLNNWHQLAAP</sequence>
<dbReference type="RefSeq" id="WP_345122568.1">
    <property type="nucleotide sequence ID" value="NZ_BAABDI010000007.1"/>
</dbReference>
<comment type="caution">
    <text evidence="1">The sequence shown here is derived from an EMBL/GenBank/DDBJ whole genome shotgun (WGS) entry which is preliminary data.</text>
</comment>
<dbReference type="Proteomes" id="UP001501556">
    <property type="component" value="Unassembled WGS sequence"/>
</dbReference>
<reference evidence="2" key="1">
    <citation type="journal article" date="2019" name="Int. J. Syst. Evol. Microbiol.">
        <title>The Global Catalogue of Microorganisms (GCM) 10K type strain sequencing project: providing services to taxonomists for standard genome sequencing and annotation.</title>
        <authorList>
            <consortium name="The Broad Institute Genomics Platform"/>
            <consortium name="The Broad Institute Genome Sequencing Center for Infectious Disease"/>
            <person name="Wu L."/>
            <person name="Ma J."/>
        </authorList>
    </citation>
    <scope>NUCLEOTIDE SEQUENCE [LARGE SCALE GENOMIC DNA]</scope>
    <source>
        <strain evidence="2">JCM 17217</strain>
    </source>
</reference>
<name>A0ABP7PSD0_9BACT</name>
<evidence type="ECO:0000313" key="2">
    <source>
        <dbReference type="Proteomes" id="UP001501556"/>
    </source>
</evidence>
<protein>
    <submittedName>
        <fullName evidence="1">Uncharacterized protein</fullName>
    </submittedName>
</protein>
<gene>
    <name evidence="1" type="ORF">GCM10022407_14510</name>
</gene>
<keyword evidence="2" id="KW-1185">Reference proteome</keyword>
<dbReference type="EMBL" id="BAABDI010000007">
    <property type="protein sequence ID" value="GAA3969698.1"/>
    <property type="molecule type" value="Genomic_DNA"/>
</dbReference>
<accession>A0ABP7PSD0</accession>
<organism evidence="1 2">
    <name type="scientific">Hymenobacter antarcticus</name>
    <dbReference type="NCBI Taxonomy" id="486270"/>
    <lineage>
        <taxon>Bacteria</taxon>
        <taxon>Pseudomonadati</taxon>
        <taxon>Bacteroidota</taxon>
        <taxon>Cytophagia</taxon>
        <taxon>Cytophagales</taxon>
        <taxon>Hymenobacteraceae</taxon>
        <taxon>Hymenobacter</taxon>
    </lineage>
</organism>
<proteinExistence type="predicted"/>